<keyword evidence="1" id="KW-0812">Transmembrane</keyword>
<organism evidence="2">
    <name type="scientific">bioreactor metagenome</name>
    <dbReference type="NCBI Taxonomy" id="1076179"/>
    <lineage>
        <taxon>unclassified sequences</taxon>
        <taxon>metagenomes</taxon>
        <taxon>ecological metagenomes</taxon>
    </lineage>
</organism>
<reference evidence="2" key="1">
    <citation type="submission" date="2019-08" db="EMBL/GenBank/DDBJ databases">
        <authorList>
            <person name="Kucharzyk K."/>
            <person name="Murdoch R.W."/>
            <person name="Higgins S."/>
            <person name="Loffler F."/>
        </authorList>
    </citation>
    <scope>NUCLEOTIDE SEQUENCE</scope>
</reference>
<evidence type="ECO:0008006" key="3">
    <source>
        <dbReference type="Google" id="ProtNLM"/>
    </source>
</evidence>
<keyword evidence="1" id="KW-1133">Transmembrane helix</keyword>
<feature type="transmembrane region" description="Helical" evidence="1">
    <location>
        <begin position="84"/>
        <end position="103"/>
    </location>
</feature>
<gene>
    <name evidence="2" type="ORF">SDC9_119012</name>
</gene>
<evidence type="ECO:0000313" key="2">
    <source>
        <dbReference type="EMBL" id="MPM72039.1"/>
    </source>
</evidence>
<sequence>MTIDFRMFIRGDRVRANTPPEINEAIDREIAATVRFYAGKTRYEISKRIEELNNEWDIGLHVETRAGIISMIGLILGLNKNRKWLVLPLIATTFLLQYAVLGWTPPVYFLRKFGVRTKQEIDVEKYALKALRGDFDDISSQESRIECAERALNDSKSI</sequence>
<comment type="caution">
    <text evidence="2">The sequence shown here is derived from an EMBL/GenBank/DDBJ whole genome shotgun (WGS) entry which is preliminary data.</text>
</comment>
<dbReference type="AlphaFoldDB" id="A0A645C340"/>
<evidence type="ECO:0000256" key="1">
    <source>
        <dbReference type="SAM" id="Phobius"/>
    </source>
</evidence>
<keyword evidence="1" id="KW-0472">Membrane</keyword>
<accession>A0A645C340</accession>
<dbReference type="Gene3D" id="6.10.140.1340">
    <property type="match status" value="1"/>
</dbReference>
<name>A0A645C340_9ZZZZ</name>
<proteinExistence type="predicted"/>
<dbReference type="EMBL" id="VSSQ01024495">
    <property type="protein sequence ID" value="MPM72039.1"/>
    <property type="molecule type" value="Genomic_DNA"/>
</dbReference>
<protein>
    <recommendedName>
        <fullName evidence="3">DUF2892 domain-containing protein</fullName>
    </recommendedName>
</protein>